<accession>W4LIS4</accession>
<dbReference type="PATRIC" id="fig|1429439.4.peg.7337"/>
<dbReference type="Proteomes" id="UP000019140">
    <property type="component" value="Unassembled WGS sequence"/>
</dbReference>
<protein>
    <submittedName>
        <fullName evidence="1">Uncharacterized protein</fullName>
    </submittedName>
</protein>
<organism evidence="1 2">
    <name type="scientific">Candidatus Entotheonella gemina</name>
    <dbReference type="NCBI Taxonomy" id="1429439"/>
    <lineage>
        <taxon>Bacteria</taxon>
        <taxon>Pseudomonadati</taxon>
        <taxon>Nitrospinota/Tectimicrobiota group</taxon>
        <taxon>Candidatus Tectimicrobiota</taxon>
        <taxon>Candidatus Entotheonellia</taxon>
        <taxon>Candidatus Entotheonellales</taxon>
        <taxon>Candidatus Entotheonellaceae</taxon>
        <taxon>Candidatus Entotheonella</taxon>
    </lineage>
</organism>
<keyword evidence="2" id="KW-1185">Reference proteome</keyword>
<name>W4LIS4_9BACT</name>
<dbReference type="NCBIfam" id="NF003818">
    <property type="entry name" value="PRK05409.1"/>
    <property type="match status" value="1"/>
</dbReference>
<proteinExistence type="predicted"/>
<dbReference type="SUPFAM" id="SSF51658">
    <property type="entry name" value="Xylose isomerase-like"/>
    <property type="match status" value="1"/>
</dbReference>
<gene>
    <name evidence="1" type="ORF">ETSY2_43930</name>
</gene>
<dbReference type="InterPro" id="IPR036237">
    <property type="entry name" value="Xyl_isomerase-like_sf"/>
</dbReference>
<evidence type="ECO:0000313" key="1">
    <source>
        <dbReference type="EMBL" id="ETW97789.1"/>
    </source>
</evidence>
<comment type="caution">
    <text evidence="1">The sequence shown here is derived from an EMBL/GenBank/DDBJ whole genome shotgun (WGS) entry which is preliminary data.</text>
</comment>
<dbReference type="EMBL" id="AZHX01002014">
    <property type="protein sequence ID" value="ETW97789.1"/>
    <property type="molecule type" value="Genomic_DNA"/>
</dbReference>
<dbReference type="AlphaFoldDB" id="W4LIS4"/>
<dbReference type="Gene3D" id="3.20.20.150">
    <property type="entry name" value="Divalent-metal-dependent TIM barrel enzymes"/>
    <property type="match status" value="1"/>
</dbReference>
<evidence type="ECO:0000313" key="2">
    <source>
        <dbReference type="Proteomes" id="UP000019140"/>
    </source>
</evidence>
<dbReference type="Pfam" id="PF05114">
    <property type="entry name" value="MbnB_TglH_ChrH"/>
    <property type="match status" value="1"/>
</dbReference>
<sequence length="328" mass="36885">MKPYRNAANDRPKRLGLPDLGLGVGLRHIHFNYILEHWPDIEWFEIISENFMDSQGWPRYVLDRIAERYPVVMHGVSLSIGSTDAINVDYLRRLKRLADAIQPAWISDHLCWTGVVGLNTHDLLPLPLTEQTLSHVAERIRVVQDVLERPLVLENPSTYVGFTCSTMPEWEFIRRMTEATGCGLLLDVNNVYVSSVNHDFDPLTYIHGIPIERVVQFHLAGHTHYGTHIIDTHDGPVVNQVWALYQAAYALAGGASTLLEWDAKIPAFADLHAEILKARHYTHRLPPFPAAPRESPLTTAPHTVQAVDESYLSVGTPLHVITPEVGVA</sequence>
<dbReference type="HOGENOM" id="CLU_064263_0_0_7"/>
<dbReference type="InterPro" id="IPR007801">
    <property type="entry name" value="MbnB/TglH/ChrH"/>
</dbReference>
<reference evidence="1 2" key="1">
    <citation type="journal article" date="2014" name="Nature">
        <title>An environmental bacterial taxon with a large and distinct metabolic repertoire.</title>
        <authorList>
            <person name="Wilson M.C."/>
            <person name="Mori T."/>
            <person name="Ruckert C."/>
            <person name="Uria A.R."/>
            <person name="Helf M.J."/>
            <person name="Takada K."/>
            <person name="Gernert C."/>
            <person name="Steffens U.A."/>
            <person name="Heycke N."/>
            <person name="Schmitt S."/>
            <person name="Rinke C."/>
            <person name="Helfrich E.J."/>
            <person name="Brachmann A.O."/>
            <person name="Gurgui C."/>
            <person name="Wakimoto T."/>
            <person name="Kracht M."/>
            <person name="Crusemann M."/>
            <person name="Hentschel U."/>
            <person name="Abe I."/>
            <person name="Matsunaga S."/>
            <person name="Kalinowski J."/>
            <person name="Takeyama H."/>
            <person name="Piel J."/>
        </authorList>
    </citation>
    <scope>NUCLEOTIDE SEQUENCE [LARGE SCALE GENOMIC DNA]</scope>
    <source>
        <strain evidence="2">TSY2</strain>
    </source>
</reference>
<dbReference type="PANTHER" id="PTHR42194">
    <property type="entry name" value="UPF0276 PROTEIN HI_1600"/>
    <property type="match status" value="1"/>
</dbReference>
<dbReference type="PANTHER" id="PTHR42194:SF1">
    <property type="entry name" value="UPF0276 PROTEIN HI_1600"/>
    <property type="match status" value="1"/>
</dbReference>